<dbReference type="InterPro" id="IPR047589">
    <property type="entry name" value="DUF11_rpt"/>
</dbReference>
<name>A0A1V4IH07_9CLOT</name>
<dbReference type="STRING" id="1450648.CLORY_33890"/>
<reference evidence="3 4" key="1">
    <citation type="submission" date="2017-03" db="EMBL/GenBank/DDBJ databases">
        <title>Genome sequence of Clostridium oryzae DSM 28571.</title>
        <authorList>
            <person name="Poehlein A."/>
            <person name="Daniel R."/>
        </authorList>
    </citation>
    <scope>NUCLEOTIDE SEQUENCE [LARGE SCALE GENOMIC DNA]</scope>
    <source>
        <strain evidence="3 4">DSM 28571</strain>
    </source>
</reference>
<dbReference type="RefSeq" id="WP_079426670.1">
    <property type="nucleotide sequence ID" value="NZ_MZGV01000048.1"/>
</dbReference>
<evidence type="ECO:0000313" key="3">
    <source>
        <dbReference type="EMBL" id="OPJ59233.1"/>
    </source>
</evidence>
<feature type="domain" description="DUF11" evidence="1">
    <location>
        <begin position="403"/>
        <end position="517"/>
    </location>
</feature>
<dbReference type="Pfam" id="PF05547">
    <property type="entry name" value="Peptidase_M6"/>
    <property type="match status" value="1"/>
</dbReference>
<dbReference type="InterPro" id="IPR013783">
    <property type="entry name" value="Ig-like_fold"/>
</dbReference>
<sequence length="765" mass="85909">MAIYPIKGVHSYTIGLLSTKQASPIGSLNNIVIFIRFRDDKEFEASISKYEDMFNKSEQNYNSVYNYYKEVSYNKLIVNSTFYPLPQNSKVVSYKDSKSRCYYEPRDCKTNPEGYEPEEQGNREAELLVNAINAVKSQIPVSLNIDTNNDGNVDNICFIIKGEAGSWGDLLWPHMSSLYDKNVFINGKRVAEYNFNIESMANTGVICHEMGHSIGFPDLYHYSNSLDPVGPWDIMSSDPTPPPHTSARLKNRYGKWIDNIPEISGKGPHTLNPLTSDTNNAYKIASPVTSNEYFIAEYRKRNTTFEKSLPGEGLIIYRIKPDLTGNSGGPPDEVFVCRQGTSSDDPYGGNVSNANLNKLVNRTTLGGKYNPILLSDGTNSGLIISNVSEALDTISFEIGTTADLSIEMKLLSTSPLYVGQPLKYMLTVKNNGPDDAKNVVVVNPIKNYDFTKTIIDNNGFGIWDPYSGGIIGMIDLVPSGQSFNVTITVIPTSTDFIIRASIKSDTYDPNIDNNRVEISPELVEKADLSITSKVLQDIIYENDIIEYELAVKNNGPSPSREVSIIDLLPLEVRYISVETDWLGEHKSFIDTVEGKVSISIDKLEAQEEVKFRIKVKVLEHGTITNKATVQSDAVFDPNLSNNETVLTTTVVNKFTTGPIWKRSKCEKLLVVIQNTTNERVRLILYNKSLDHPHVDKYPIRLNRGAVSRTLIRHVSDEYEITIDRVPKGVYVSIFIIHDDNYSNKCEKDLRCVEFYKHTELINTNR</sequence>
<dbReference type="Gene3D" id="2.60.40.10">
    <property type="entry name" value="Immunoglobulins"/>
    <property type="match status" value="2"/>
</dbReference>
<accession>A0A1V4IH07</accession>
<dbReference type="NCBIfam" id="TIGR03296">
    <property type="entry name" value="M6dom_TIGR03296"/>
    <property type="match status" value="1"/>
</dbReference>
<feature type="domain" description="Peptidase M6-like" evidence="2">
    <location>
        <begin position="169"/>
        <end position="237"/>
    </location>
</feature>
<dbReference type="OrthoDB" id="9813478at2"/>
<dbReference type="SUPFAM" id="SSF55486">
    <property type="entry name" value="Metalloproteases ('zincins'), catalytic domain"/>
    <property type="match status" value="1"/>
</dbReference>
<dbReference type="PANTHER" id="PTHR41775">
    <property type="entry name" value="SECRETED PROTEIN-RELATED"/>
    <property type="match status" value="1"/>
</dbReference>
<dbReference type="Pfam" id="PF01345">
    <property type="entry name" value="DUF11"/>
    <property type="match status" value="2"/>
</dbReference>
<feature type="domain" description="DUF11" evidence="1">
    <location>
        <begin position="527"/>
        <end position="645"/>
    </location>
</feature>
<evidence type="ECO:0000313" key="4">
    <source>
        <dbReference type="Proteomes" id="UP000190080"/>
    </source>
</evidence>
<dbReference type="InterPro" id="IPR001434">
    <property type="entry name" value="OmcB-like_DUF11"/>
</dbReference>
<comment type="caution">
    <text evidence="3">The sequence shown here is derived from an EMBL/GenBank/DDBJ whole genome shotgun (WGS) entry which is preliminary data.</text>
</comment>
<evidence type="ECO:0000259" key="1">
    <source>
        <dbReference type="Pfam" id="PF01345"/>
    </source>
</evidence>
<dbReference type="GO" id="GO:0008233">
    <property type="term" value="F:peptidase activity"/>
    <property type="evidence" value="ECO:0007669"/>
    <property type="project" value="InterPro"/>
</dbReference>
<dbReference type="Proteomes" id="UP000190080">
    <property type="component" value="Unassembled WGS sequence"/>
</dbReference>
<dbReference type="NCBIfam" id="TIGR01451">
    <property type="entry name" value="B_ant_repeat"/>
    <property type="match status" value="2"/>
</dbReference>
<dbReference type="AlphaFoldDB" id="A0A1V4IH07"/>
<gene>
    <name evidence="3" type="ORF">CLORY_33890</name>
</gene>
<protein>
    <submittedName>
        <fullName evidence="3">Immune inhibitor A peptidase M6</fullName>
    </submittedName>
</protein>
<dbReference type="EMBL" id="MZGV01000048">
    <property type="protein sequence ID" value="OPJ59233.1"/>
    <property type="molecule type" value="Genomic_DNA"/>
</dbReference>
<proteinExistence type="predicted"/>
<keyword evidence="4" id="KW-1185">Reference proteome</keyword>
<dbReference type="InterPro" id="IPR008757">
    <property type="entry name" value="Peptidase_M6-like_domain"/>
</dbReference>
<organism evidence="3 4">
    <name type="scientific">Clostridium oryzae</name>
    <dbReference type="NCBI Taxonomy" id="1450648"/>
    <lineage>
        <taxon>Bacteria</taxon>
        <taxon>Bacillati</taxon>
        <taxon>Bacillota</taxon>
        <taxon>Clostridia</taxon>
        <taxon>Eubacteriales</taxon>
        <taxon>Clostridiaceae</taxon>
        <taxon>Clostridium</taxon>
    </lineage>
</organism>
<dbReference type="GO" id="GO:0006508">
    <property type="term" value="P:proteolysis"/>
    <property type="evidence" value="ECO:0007669"/>
    <property type="project" value="InterPro"/>
</dbReference>
<evidence type="ECO:0000259" key="2">
    <source>
        <dbReference type="Pfam" id="PF05547"/>
    </source>
</evidence>
<dbReference type="PANTHER" id="PTHR41775:SF1">
    <property type="entry name" value="PEPTIDASE M6-LIKE DOMAIN-CONTAINING PROTEIN"/>
    <property type="match status" value="1"/>
</dbReference>